<dbReference type="Gene3D" id="6.10.280.40">
    <property type="match status" value="1"/>
</dbReference>
<keyword evidence="4" id="KW-0067">ATP-binding</keyword>
<dbReference type="PANTHER" id="PTHR23070">
    <property type="entry name" value="BCS1 AAA-TYPE ATPASE"/>
    <property type="match status" value="1"/>
</dbReference>
<dbReference type="Gene3D" id="3.40.50.300">
    <property type="entry name" value="P-loop containing nucleotide triphosphate hydrolases"/>
    <property type="match status" value="1"/>
</dbReference>
<reference evidence="9 10" key="1">
    <citation type="submission" date="2023-03" db="EMBL/GenBank/DDBJ databases">
        <title>WGS of Gossypium arboreum.</title>
        <authorList>
            <person name="Yu D."/>
        </authorList>
    </citation>
    <scope>NUCLEOTIDE SEQUENCE [LARGE SCALE GENOMIC DNA]</scope>
    <source>
        <tissue evidence="9">Leaf</tissue>
    </source>
</reference>
<feature type="domain" description="AAA+ ATPase" evidence="8">
    <location>
        <begin position="235"/>
        <end position="373"/>
    </location>
</feature>
<feature type="region of interest" description="Disordered" evidence="7">
    <location>
        <begin position="475"/>
        <end position="506"/>
    </location>
</feature>
<protein>
    <recommendedName>
        <fullName evidence="8">AAA+ ATPase domain-containing protein</fullName>
    </recommendedName>
</protein>
<comment type="similarity">
    <text evidence="2">Belongs to the AAA ATPase family. BCS1 subfamily.</text>
</comment>
<dbReference type="InterPro" id="IPR003593">
    <property type="entry name" value="AAA+_ATPase"/>
</dbReference>
<evidence type="ECO:0000313" key="10">
    <source>
        <dbReference type="Proteomes" id="UP001358586"/>
    </source>
</evidence>
<evidence type="ECO:0000256" key="6">
    <source>
        <dbReference type="ARBA" id="ARBA00049360"/>
    </source>
</evidence>
<evidence type="ECO:0000256" key="3">
    <source>
        <dbReference type="ARBA" id="ARBA00022801"/>
    </source>
</evidence>
<comment type="caution">
    <text evidence="9">The sequence shown here is derived from an EMBL/GenBank/DDBJ whole genome shotgun (WGS) entry which is preliminary data.</text>
</comment>
<evidence type="ECO:0000256" key="5">
    <source>
        <dbReference type="ARBA" id="ARBA00022842"/>
    </source>
</evidence>
<evidence type="ECO:0000256" key="1">
    <source>
        <dbReference type="ARBA" id="ARBA00001946"/>
    </source>
</evidence>
<evidence type="ECO:0000256" key="2">
    <source>
        <dbReference type="ARBA" id="ARBA00007448"/>
    </source>
</evidence>
<keyword evidence="10" id="KW-1185">Reference proteome</keyword>
<name>A0ABR0QY08_GOSAR</name>
<dbReference type="InterPro" id="IPR025753">
    <property type="entry name" value="AAA_N_dom"/>
</dbReference>
<dbReference type="Pfam" id="PF14363">
    <property type="entry name" value="AAA_assoc"/>
    <property type="match status" value="1"/>
</dbReference>
<comment type="catalytic activity">
    <reaction evidence="6">
        <text>ATP + H2O = ADP + phosphate + H(+)</text>
        <dbReference type="Rhea" id="RHEA:13065"/>
        <dbReference type="ChEBI" id="CHEBI:15377"/>
        <dbReference type="ChEBI" id="CHEBI:15378"/>
        <dbReference type="ChEBI" id="CHEBI:30616"/>
        <dbReference type="ChEBI" id="CHEBI:43474"/>
        <dbReference type="ChEBI" id="CHEBI:456216"/>
    </reaction>
</comment>
<keyword evidence="5" id="KW-0460">Magnesium</keyword>
<organism evidence="9 10">
    <name type="scientific">Gossypium arboreum</name>
    <name type="common">Tree cotton</name>
    <name type="synonym">Gossypium nanking</name>
    <dbReference type="NCBI Taxonomy" id="29729"/>
    <lineage>
        <taxon>Eukaryota</taxon>
        <taxon>Viridiplantae</taxon>
        <taxon>Streptophyta</taxon>
        <taxon>Embryophyta</taxon>
        <taxon>Tracheophyta</taxon>
        <taxon>Spermatophyta</taxon>
        <taxon>Magnoliopsida</taxon>
        <taxon>eudicotyledons</taxon>
        <taxon>Gunneridae</taxon>
        <taxon>Pentapetalae</taxon>
        <taxon>rosids</taxon>
        <taxon>malvids</taxon>
        <taxon>Malvales</taxon>
        <taxon>Malvaceae</taxon>
        <taxon>Malvoideae</taxon>
        <taxon>Gossypium</taxon>
    </lineage>
</organism>
<dbReference type="Proteomes" id="UP001358586">
    <property type="component" value="Chromosome 2"/>
</dbReference>
<accession>A0ABR0QY08</accession>
<dbReference type="SUPFAM" id="SSF52540">
    <property type="entry name" value="P-loop containing nucleoside triphosphate hydrolases"/>
    <property type="match status" value="1"/>
</dbReference>
<dbReference type="Pfam" id="PF25568">
    <property type="entry name" value="AAA_lid_At3g28540"/>
    <property type="match status" value="1"/>
</dbReference>
<dbReference type="InterPro" id="IPR027417">
    <property type="entry name" value="P-loop_NTPase"/>
</dbReference>
<keyword evidence="3" id="KW-0378">Hydrolase</keyword>
<evidence type="ECO:0000313" key="9">
    <source>
        <dbReference type="EMBL" id="KAK5843772.1"/>
    </source>
</evidence>
<evidence type="ECO:0000256" key="4">
    <source>
        <dbReference type="ARBA" id="ARBA00022840"/>
    </source>
</evidence>
<dbReference type="CDD" id="cd19510">
    <property type="entry name" value="RecA-like_BCS1"/>
    <property type="match status" value="1"/>
</dbReference>
<dbReference type="InterPro" id="IPR058017">
    <property type="entry name" value="At3g28540-like_C"/>
</dbReference>
<dbReference type="SMART" id="SM00382">
    <property type="entry name" value="AAA"/>
    <property type="match status" value="1"/>
</dbReference>
<evidence type="ECO:0000256" key="7">
    <source>
        <dbReference type="SAM" id="MobiDB-lite"/>
    </source>
</evidence>
<comment type="cofactor">
    <cofactor evidence="1">
        <name>Mg(2+)</name>
        <dbReference type="ChEBI" id="CHEBI:18420"/>
    </cofactor>
</comment>
<sequence>MFRNVFVVWSGAKNMNSVWALLASIALIRTALYNYLPEKLRLYISARFEEWTRRFNTDETMVFKDYQSSKMNQLFQAANLYLGESLPTISIPRVTVEKTENVRNLTFSMEKNTEMIDVYENIPMKWKYFSDYSQGMSKHEIRWYELSFHKEYKSLVTNCYLPYILERANKIKERNRVVQLHTAAHDFWTPKPVIIQHPMTFETLAMDGNLKKELVEDLDRFMNSKEYYQQIGKVWKRGYLLYGPPGTGKSSLIAAMANHLNFDIYNLNLSAVSSDFVLQNLLLSTANRSILVIEDIDCSIKLQNRESGIEQPIKYQQQNKVTLSGLLNFFDGILSCCGEGKILVATTNYKDRIDRALLRAGRMDMHIYLTYCTFSAFKQLALRYLEISDHSLFHHIEKLLPKVKVSPAEVAGELLKTRDPKASIEGLIKHLEEKLIADGNSEVSPKHHSSLSQTSNCQVHKSSISLPLACNGASMDNVKSPGPKPDVSVKSKLTADSEGDNNFEKTDLVRDRSSRHNILQVIEDMEKELLSYKEAIIALQKKSCGTLNKLAGIKATI</sequence>
<dbReference type="InterPro" id="IPR003959">
    <property type="entry name" value="ATPase_AAA_core"/>
</dbReference>
<dbReference type="Pfam" id="PF00004">
    <property type="entry name" value="AAA"/>
    <property type="match status" value="1"/>
</dbReference>
<evidence type="ECO:0000259" key="8">
    <source>
        <dbReference type="SMART" id="SM00382"/>
    </source>
</evidence>
<keyword evidence="4" id="KW-0547">Nucleotide-binding</keyword>
<proteinExistence type="inferred from homology"/>
<dbReference type="EMBL" id="JARKNE010000002">
    <property type="protein sequence ID" value="KAK5843772.1"/>
    <property type="molecule type" value="Genomic_DNA"/>
</dbReference>
<gene>
    <name evidence="9" type="ORF">PVK06_006230</name>
</gene>
<dbReference type="InterPro" id="IPR050747">
    <property type="entry name" value="Mitochondrial_chaperone_BCS1"/>
</dbReference>